<dbReference type="EMBL" id="NJET01000005">
    <property type="protein sequence ID" value="PHH66846.1"/>
    <property type="molecule type" value="Genomic_DNA"/>
</dbReference>
<accession>A0A2C5YGL5</accession>
<evidence type="ECO:0000313" key="8">
    <source>
        <dbReference type="Proteomes" id="UP000226192"/>
    </source>
</evidence>
<dbReference type="GO" id="GO:0000978">
    <property type="term" value="F:RNA polymerase II cis-regulatory region sequence-specific DNA binding"/>
    <property type="evidence" value="ECO:0007669"/>
    <property type="project" value="TreeGrafter"/>
</dbReference>
<dbReference type="SMART" id="SM00398">
    <property type="entry name" value="HMG"/>
    <property type="match status" value="1"/>
</dbReference>
<feature type="compositionally biased region" description="Low complexity" evidence="5">
    <location>
        <begin position="30"/>
        <end position="41"/>
    </location>
</feature>
<dbReference type="Proteomes" id="UP000226192">
    <property type="component" value="Unassembled WGS sequence"/>
</dbReference>
<dbReference type="Pfam" id="PF00505">
    <property type="entry name" value="HMG_box"/>
    <property type="match status" value="1"/>
</dbReference>
<name>A0A2C5YGL5_9HYPO</name>
<feature type="compositionally biased region" description="Pro residues" evidence="5">
    <location>
        <begin position="326"/>
        <end position="335"/>
    </location>
</feature>
<dbReference type="InterPro" id="IPR050140">
    <property type="entry name" value="SRY-related_HMG-box_TF-like"/>
</dbReference>
<feature type="compositionally biased region" description="Low complexity" evidence="5">
    <location>
        <begin position="65"/>
        <end position="75"/>
    </location>
</feature>
<dbReference type="InterPro" id="IPR009071">
    <property type="entry name" value="HMG_box_dom"/>
</dbReference>
<evidence type="ECO:0000256" key="2">
    <source>
        <dbReference type="ARBA" id="ARBA00023125"/>
    </source>
</evidence>
<feature type="region of interest" description="Disordered" evidence="5">
    <location>
        <begin position="25"/>
        <end position="78"/>
    </location>
</feature>
<dbReference type="STRING" id="1399860.A0A2C5YGL5"/>
<dbReference type="Gene3D" id="1.10.30.10">
    <property type="entry name" value="High mobility group box domain"/>
    <property type="match status" value="1"/>
</dbReference>
<comment type="caution">
    <text evidence="7">The sequence shown here is derived from an EMBL/GenBank/DDBJ whole genome shotgun (WGS) entry which is preliminary data.</text>
</comment>
<proteinExistence type="predicted"/>
<dbReference type="InterPro" id="IPR036910">
    <property type="entry name" value="HMG_box_dom_sf"/>
</dbReference>
<keyword evidence="8" id="KW-1185">Reference proteome</keyword>
<dbReference type="SUPFAM" id="SSF47095">
    <property type="entry name" value="HMG-box"/>
    <property type="match status" value="1"/>
</dbReference>
<evidence type="ECO:0000256" key="4">
    <source>
        <dbReference type="PROSITE-ProRule" id="PRU00267"/>
    </source>
</evidence>
<sequence length="673" mass="73687">MSPVLALAARQMDAVRVPLHIGIDHHRHSPLTPLSTPSSTPVGSHRSQPHRSPSLAAGPGPGLDAMPAPSNPSAAAHKRQGSQGLVCLCAPAPKIPRPRNAFILYRQHHQAQVTADNPRLSNPDISKIIGGQWKMESDEVKQTWKRLADEEKQRHQNQYPHYRYQPRRSTKPQGSWPGASPSDDQARCPKCNGKSVAGPQTPSTPVSEPSSVKLAAAAQGPSLPRLDSALSRRTSFDLSPSSSLPSVPRLLPSVRDMHLNEPSSPPDMKRRRADDSGNYHAVDWRSSSYPGKPHALASREMPSSSGYARTPLPELRNLARPQSGHMPPPLHPPPSGWLDKDPPDNRRADFDESLRLPPLQASVPAFPSRGILADARQNSVCLPPPPACGSLREGSGRERQPQAKTLKDAIMSIPLQKKIAVLAGICQPIPPLAPDSNSAGDTRGAFISIEGADPRQLREVGDALEAGLAACGDYLVRVWRDDKDERLTPDDDDMNPLSQPGRHDARRYGDMFEPYINAISAWQKKSRQIGRHVTGKTQEQKLAKELRQGASSKTPVALARDGFSLTIADRYACAMPIVDMYAPADHWQWMATLWRGTVSPDLIIYVMSRDEADAADGTGVELSARQGLITVKLPPDTALDEATSRRLTFEVLEWMRRGSFRHEVPQGWRAGAW</sequence>
<protein>
    <recommendedName>
        <fullName evidence="6">HMG box domain-containing protein</fullName>
    </recommendedName>
</protein>
<gene>
    <name evidence="7" type="ORF">CDD81_5978</name>
</gene>
<evidence type="ECO:0000256" key="3">
    <source>
        <dbReference type="ARBA" id="ARBA00023163"/>
    </source>
</evidence>
<feature type="region of interest" description="Disordered" evidence="5">
    <location>
        <begin position="149"/>
        <end position="350"/>
    </location>
</feature>
<dbReference type="CDD" id="cd01389">
    <property type="entry name" value="HMG-box_ROX1-like"/>
    <property type="match status" value="1"/>
</dbReference>
<feature type="DNA-binding region" description="HMG box" evidence="4">
    <location>
        <begin position="95"/>
        <end position="163"/>
    </location>
</feature>
<organism evidence="7 8">
    <name type="scientific">Ophiocordyceps australis</name>
    <dbReference type="NCBI Taxonomy" id="1399860"/>
    <lineage>
        <taxon>Eukaryota</taxon>
        <taxon>Fungi</taxon>
        <taxon>Dikarya</taxon>
        <taxon>Ascomycota</taxon>
        <taxon>Pezizomycotina</taxon>
        <taxon>Sordariomycetes</taxon>
        <taxon>Hypocreomycetidae</taxon>
        <taxon>Hypocreales</taxon>
        <taxon>Ophiocordycipitaceae</taxon>
        <taxon>Ophiocordyceps</taxon>
    </lineage>
</organism>
<evidence type="ECO:0000313" key="7">
    <source>
        <dbReference type="EMBL" id="PHH66846.1"/>
    </source>
</evidence>
<dbReference type="PANTHER" id="PTHR10270:SF161">
    <property type="entry name" value="SEX-DETERMINING REGION Y PROTEIN"/>
    <property type="match status" value="1"/>
</dbReference>
<evidence type="ECO:0000259" key="6">
    <source>
        <dbReference type="PROSITE" id="PS50118"/>
    </source>
</evidence>
<dbReference type="OrthoDB" id="6247875at2759"/>
<reference evidence="7 8" key="1">
    <citation type="submission" date="2017-06" db="EMBL/GenBank/DDBJ databases">
        <title>Ant-infecting Ophiocordyceps genomes reveal a high diversity of potential behavioral manipulation genes and a possible major role for enterotoxins.</title>
        <authorList>
            <person name="De Bekker C."/>
            <person name="Evans H.C."/>
            <person name="Brachmann A."/>
            <person name="Hughes D.P."/>
        </authorList>
    </citation>
    <scope>NUCLEOTIDE SEQUENCE [LARGE SCALE GENOMIC DNA]</scope>
    <source>
        <strain evidence="7 8">Map64</strain>
    </source>
</reference>
<dbReference type="GO" id="GO:0005634">
    <property type="term" value="C:nucleus"/>
    <property type="evidence" value="ECO:0007669"/>
    <property type="project" value="UniProtKB-UniRule"/>
</dbReference>
<evidence type="ECO:0000256" key="5">
    <source>
        <dbReference type="SAM" id="MobiDB-lite"/>
    </source>
</evidence>
<feature type="compositionally biased region" description="Low complexity" evidence="5">
    <location>
        <begin position="199"/>
        <end position="212"/>
    </location>
</feature>
<evidence type="ECO:0000256" key="1">
    <source>
        <dbReference type="ARBA" id="ARBA00023015"/>
    </source>
</evidence>
<feature type="compositionally biased region" description="Basic and acidic residues" evidence="5">
    <location>
        <begin position="338"/>
        <end position="350"/>
    </location>
</feature>
<feature type="domain" description="HMG box" evidence="6">
    <location>
        <begin position="95"/>
        <end position="163"/>
    </location>
</feature>
<keyword evidence="1" id="KW-0805">Transcription regulation</keyword>
<feature type="compositionally biased region" description="Low complexity" evidence="5">
    <location>
        <begin position="231"/>
        <end position="254"/>
    </location>
</feature>
<dbReference type="PANTHER" id="PTHR10270">
    <property type="entry name" value="SOX TRANSCRIPTION FACTOR"/>
    <property type="match status" value="1"/>
</dbReference>
<dbReference type="FunFam" id="1.10.30.10:FF:000041">
    <property type="entry name" value="HMG box family protein"/>
    <property type="match status" value="1"/>
</dbReference>
<keyword evidence="2 4" id="KW-0238">DNA-binding</keyword>
<dbReference type="PROSITE" id="PS50118">
    <property type="entry name" value="HMG_BOX_2"/>
    <property type="match status" value="1"/>
</dbReference>
<dbReference type="AlphaFoldDB" id="A0A2C5YGL5"/>
<dbReference type="GO" id="GO:0000122">
    <property type="term" value="P:negative regulation of transcription by RNA polymerase II"/>
    <property type="evidence" value="ECO:0007669"/>
    <property type="project" value="TreeGrafter"/>
</dbReference>
<dbReference type="GO" id="GO:0001228">
    <property type="term" value="F:DNA-binding transcription activator activity, RNA polymerase II-specific"/>
    <property type="evidence" value="ECO:0007669"/>
    <property type="project" value="TreeGrafter"/>
</dbReference>
<keyword evidence="4" id="KW-0539">Nucleus</keyword>
<dbReference type="GO" id="GO:0030154">
    <property type="term" value="P:cell differentiation"/>
    <property type="evidence" value="ECO:0007669"/>
    <property type="project" value="TreeGrafter"/>
</dbReference>
<keyword evidence="3" id="KW-0804">Transcription</keyword>